<protein>
    <recommendedName>
        <fullName evidence="4">SCP domain-containing protein</fullName>
    </recommendedName>
</protein>
<reference evidence="2" key="2">
    <citation type="submission" date="2024-10" db="UniProtKB">
        <authorList>
            <consortium name="EnsemblProtists"/>
        </authorList>
    </citation>
    <scope>IDENTIFICATION</scope>
</reference>
<feature type="chain" id="PRO_5044288187" description="SCP domain-containing protein" evidence="1">
    <location>
        <begin position="22"/>
        <end position="182"/>
    </location>
</feature>
<dbReference type="KEGG" id="ehx:EMIHUDRAFT_241232"/>
<dbReference type="RefSeq" id="XP_005773833.1">
    <property type="nucleotide sequence ID" value="XM_005773776.1"/>
</dbReference>
<keyword evidence="1" id="KW-0732">Signal</keyword>
<organism evidence="2 3">
    <name type="scientific">Emiliania huxleyi (strain CCMP1516)</name>
    <dbReference type="NCBI Taxonomy" id="280463"/>
    <lineage>
        <taxon>Eukaryota</taxon>
        <taxon>Haptista</taxon>
        <taxon>Haptophyta</taxon>
        <taxon>Prymnesiophyceae</taxon>
        <taxon>Isochrysidales</taxon>
        <taxon>Noelaerhabdaceae</taxon>
        <taxon>Emiliania</taxon>
    </lineage>
</organism>
<accession>A0A0D3JD19</accession>
<dbReference type="GeneID" id="17266949"/>
<sequence>MLLPGSTLLLAPLLAPPPARHAPAAMGGYTGLPRMPVKAWPLTRRWNPTLEYRENIATLGLAARALRPLASGKRLATDYAEATKRKAKAAACDAKNCDFMTWAASTRGGIGHEAATWFNTNFDIKAAKASSDSERWRVSSERKRFLQVHSTIVARRNAAIFDYNAWPKMGGEMPRAPRVQYE</sequence>
<evidence type="ECO:0000313" key="2">
    <source>
        <dbReference type="EnsemblProtists" id="EOD21404"/>
    </source>
</evidence>
<keyword evidence="3" id="KW-1185">Reference proteome</keyword>
<dbReference type="HOGENOM" id="CLU_1484625_0_0_1"/>
<dbReference type="EnsemblProtists" id="EOD21404">
    <property type="protein sequence ID" value="EOD21404"/>
    <property type="gene ID" value="EMIHUDRAFT_241232"/>
</dbReference>
<proteinExistence type="predicted"/>
<evidence type="ECO:0000256" key="1">
    <source>
        <dbReference type="SAM" id="SignalP"/>
    </source>
</evidence>
<dbReference type="PaxDb" id="2903-EOD21404"/>
<name>A0A0D3JD19_EMIH1</name>
<evidence type="ECO:0000313" key="3">
    <source>
        <dbReference type="Proteomes" id="UP000013827"/>
    </source>
</evidence>
<dbReference type="AlphaFoldDB" id="A0A0D3JD19"/>
<dbReference type="Proteomes" id="UP000013827">
    <property type="component" value="Unassembled WGS sequence"/>
</dbReference>
<reference evidence="3" key="1">
    <citation type="journal article" date="2013" name="Nature">
        <title>Pan genome of the phytoplankton Emiliania underpins its global distribution.</title>
        <authorList>
            <person name="Read B.A."/>
            <person name="Kegel J."/>
            <person name="Klute M.J."/>
            <person name="Kuo A."/>
            <person name="Lefebvre S.C."/>
            <person name="Maumus F."/>
            <person name="Mayer C."/>
            <person name="Miller J."/>
            <person name="Monier A."/>
            <person name="Salamov A."/>
            <person name="Young J."/>
            <person name="Aguilar M."/>
            <person name="Claverie J.M."/>
            <person name="Frickenhaus S."/>
            <person name="Gonzalez K."/>
            <person name="Herman E.K."/>
            <person name="Lin Y.C."/>
            <person name="Napier J."/>
            <person name="Ogata H."/>
            <person name="Sarno A.F."/>
            <person name="Shmutz J."/>
            <person name="Schroeder D."/>
            <person name="de Vargas C."/>
            <person name="Verret F."/>
            <person name="von Dassow P."/>
            <person name="Valentin K."/>
            <person name="Van de Peer Y."/>
            <person name="Wheeler G."/>
            <person name="Dacks J.B."/>
            <person name="Delwiche C.F."/>
            <person name="Dyhrman S.T."/>
            <person name="Glockner G."/>
            <person name="John U."/>
            <person name="Richards T."/>
            <person name="Worden A.Z."/>
            <person name="Zhang X."/>
            <person name="Grigoriev I.V."/>
            <person name="Allen A.E."/>
            <person name="Bidle K."/>
            <person name="Borodovsky M."/>
            <person name="Bowler C."/>
            <person name="Brownlee C."/>
            <person name="Cock J.M."/>
            <person name="Elias M."/>
            <person name="Gladyshev V.N."/>
            <person name="Groth M."/>
            <person name="Guda C."/>
            <person name="Hadaegh A."/>
            <person name="Iglesias-Rodriguez M.D."/>
            <person name="Jenkins J."/>
            <person name="Jones B.M."/>
            <person name="Lawson T."/>
            <person name="Leese F."/>
            <person name="Lindquist E."/>
            <person name="Lobanov A."/>
            <person name="Lomsadze A."/>
            <person name="Malik S.B."/>
            <person name="Marsh M.E."/>
            <person name="Mackinder L."/>
            <person name="Mock T."/>
            <person name="Mueller-Roeber B."/>
            <person name="Pagarete A."/>
            <person name="Parker M."/>
            <person name="Probert I."/>
            <person name="Quesneville H."/>
            <person name="Raines C."/>
            <person name="Rensing S.A."/>
            <person name="Riano-Pachon D.M."/>
            <person name="Richier S."/>
            <person name="Rokitta S."/>
            <person name="Shiraiwa Y."/>
            <person name="Soanes D.M."/>
            <person name="van der Giezen M."/>
            <person name="Wahlund T.M."/>
            <person name="Williams B."/>
            <person name="Wilson W."/>
            <person name="Wolfe G."/>
            <person name="Wurch L.L."/>
        </authorList>
    </citation>
    <scope>NUCLEOTIDE SEQUENCE</scope>
</reference>
<evidence type="ECO:0008006" key="4">
    <source>
        <dbReference type="Google" id="ProtNLM"/>
    </source>
</evidence>
<feature type="signal peptide" evidence="1">
    <location>
        <begin position="1"/>
        <end position="21"/>
    </location>
</feature>